<dbReference type="Proteomes" id="UP000765160">
    <property type="component" value="Unassembled WGS sequence"/>
</dbReference>
<organism evidence="1 2">
    <name type="scientific">Falsiroseomonas frigidaquae</name>
    <dbReference type="NCBI Taxonomy" id="487318"/>
    <lineage>
        <taxon>Bacteria</taxon>
        <taxon>Pseudomonadati</taxon>
        <taxon>Pseudomonadota</taxon>
        <taxon>Alphaproteobacteria</taxon>
        <taxon>Acetobacterales</taxon>
        <taxon>Roseomonadaceae</taxon>
        <taxon>Falsiroseomonas</taxon>
    </lineage>
</organism>
<dbReference type="EMBL" id="JAAVTX010000001">
    <property type="protein sequence ID" value="NKE43371.1"/>
    <property type="molecule type" value="Genomic_DNA"/>
</dbReference>
<name>A0ABX1ERY3_9PROT</name>
<gene>
    <name evidence="1" type="ORF">HB662_01175</name>
</gene>
<keyword evidence="2" id="KW-1185">Reference proteome</keyword>
<accession>A0ABX1ERY3</accession>
<reference evidence="1 2" key="1">
    <citation type="submission" date="2020-03" db="EMBL/GenBank/DDBJ databases">
        <title>Roseomonas selenitidurans sp. nov. isolated from soil.</title>
        <authorList>
            <person name="Liu H."/>
        </authorList>
    </citation>
    <scope>NUCLEOTIDE SEQUENCE [LARGE SCALE GENOMIC DNA]</scope>
    <source>
        <strain evidence="1 2">JCM 15073</strain>
    </source>
</reference>
<evidence type="ECO:0000313" key="2">
    <source>
        <dbReference type="Proteomes" id="UP000765160"/>
    </source>
</evidence>
<evidence type="ECO:0000313" key="1">
    <source>
        <dbReference type="EMBL" id="NKE43371.1"/>
    </source>
</evidence>
<protein>
    <submittedName>
        <fullName evidence="1">Uncharacterized protein</fullName>
    </submittedName>
</protein>
<dbReference type="RefSeq" id="WP_168046311.1">
    <property type="nucleotide sequence ID" value="NZ_JAATJR010000001.1"/>
</dbReference>
<sequence>MEIIMDWTNVILTLLTAVLLPLAGVWVQRYVADARLAQWAQGAIAAAGRVAIAVKAARQRSPATPIDALLRVEASAEAQRFFASYSATARSLGATVDDATSRIQGEAGRMLLLSGPPPVFAELGEMQQDDGFAAAVADRVAERLRPAAEPVR</sequence>
<proteinExistence type="predicted"/>
<comment type="caution">
    <text evidence="1">The sequence shown here is derived from an EMBL/GenBank/DDBJ whole genome shotgun (WGS) entry which is preliminary data.</text>
</comment>